<feature type="transmembrane region" description="Helical" evidence="7">
    <location>
        <begin position="226"/>
        <end position="247"/>
    </location>
</feature>
<dbReference type="GO" id="GO:0051301">
    <property type="term" value="P:cell division"/>
    <property type="evidence" value="ECO:0007669"/>
    <property type="project" value="UniProtKB-KW"/>
</dbReference>
<feature type="binding site" evidence="9">
    <location>
        <position position="170"/>
    </location>
    <ligand>
        <name>Mg(2+)</name>
        <dbReference type="ChEBI" id="CHEBI:18420"/>
    </ligand>
</feature>
<dbReference type="InterPro" id="IPR003524">
    <property type="entry name" value="PNAcMuramoyl-5peptid_Trfase"/>
</dbReference>
<name>A0A511ATL5_9LACT</name>
<feature type="transmembrane region" description="Helical" evidence="7">
    <location>
        <begin position="117"/>
        <end position="135"/>
    </location>
</feature>
<dbReference type="PROSITE" id="PS01348">
    <property type="entry name" value="MRAY_2"/>
    <property type="match status" value="1"/>
</dbReference>
<evidence type="ECO:0000256" key="5">
    <source>
        <dbReference type="ARBA" id="ARBA00022989"/>
    </source>
</evidence>
<dbReference type="GO" id="GO:0005886">
    <property type="term" value="C:plasma membrane"/>
    <property type="evidence" value="ECO:0007669"/>
    <property type="project" value="UniProtKB-SubCell"/>
</dbReference>
<dbReference type="UniPathway" id="UPA00219"/>
<feature type="transmembrane region" description="Helical" evidence="7">
    <location>
        <begin position="141"/>
        <end position="163"/>
    </location>
</feature>
<gene>
    <name evidence="7 10" type="primary">mraY</name>
    <name evidence="10" type="ORF">AKA01nite_11500</name>
</gene>
<comment type="cofactor">
    <cofactor evidence="7 9">
        <name>Mg(2+)</name>
        <dbReference type="ChEBI" id="CHEBI:18420"/>
    </cofactor>
</comment>
<dbReference type="Proteomes" id="UP000321662">
    <property type="component" value="Unassembled WGS sequence"/>
</dbReference>
<feature type="transmembrane region" description="Helical" evidence="7">
    <location>
        <begin position="253"/>
        <end position="278"/>
    </location>
</feature>
<keyword evidence="3 7" id="KW-0808">Transferase</keyword>
<feature type="transmembrane region" description="Helical" evidence="7">
    <location>
        <begin position="80"/>
        <end position="97"/>
    </location>
</feature>
<keyword evidence="7 9" id="KW-0460">Magnesium</keyword>
<dbReference type="OrthoDB" id="9805475at2"/>
<evidence type="ECO:0000313" key="11">
    <source>
        <dbReference type="Proteomes" id="UP000321662"/>
    </source>
</evidence>
<keyword evidence="7" id="KW-0133">Cell shape</keyword>
<keyword evidence="7 9" id="KW-0479">Metal-binding</keyword>
<comment type="similarity">
    <text evidence="2 7">Belongs to the glycosyltransferase 4 family. MraY subfamily.</text>
</comment>
<dbReference type="HAMAP" id="MF_00038">
    <property type="entry name" value="MraY"/>
    <property type="match status" value="1"/>
</dbReference>
<dbReference type="Pfam" id="PF10555">
    <property type="entry name" value="MraY_sig1"/>
    <property type="match status" value="1"/>
</dbReference>
<feature type="transmembrane region" description="Helical" evidence="7">
    <location>
        <begin position="6"/>
        <end position="28"/>
    </location>
</feature>
<feature type="transmembrane region" description="Helical" evidence="7">
    <location>
        <begin position="202"/>
        <end position="219"/>
    </location>
</feature>
<keyword evidence="7" id="KW-0961">Cell wall biogenesis/degradation</keyword>
<evidence type="ECO:0000313" key="10">
    <source>
        <dbReference type="EMBL" id="GEK91528.1"/>
    </source>
</evidence>
<keyword evidence="7" id="KW-0131">Cell cycle</keyword>
<evidence type="ECO:0000256" key="1">
    <source>
        <dbReference type="ARBA" id="ARBA00004141"/>
    </source>
</evidence>
<evidence type="ECO:0000256" key="8">
    <source>
        <dbReference type="NCBIfam" id="TIGR00445"/>
    </source>
</evidence>
<comment type="catalytic activity">
    <reaction evidence="7">
        <text>UDP-N-acetyl-alpha-D-muramoyl-L-alanyl-gamma-D-glutamyl-L-lysyl-D-alanyl-D-alanine + di-trans,octa-cis-undecaprenyl phosphate = Mur2Ac(oyl-L-Ala-gamma-D-Glu-L-Lys-D-Ala-D-Ala)-di-trans,octa-cis-undecaprenyl diphosphate + UMP</text>
        <dbReference type="Rhea" id="RHEA:21920"/>
        <dbReference type="ChEBI" id="CHEBI:57865"/>
        <dbReference type="ChEBI" id="CHEBI:60032"/>
        <dbReference type="ChEBI" id="CHEBI:60392"/>
        <dbReference type="ChEBI" id="CHEBI:70758"/>
        <dbReference type="EC" id="2.7.8.13"/>
    </reaction>
</comment>
<proteinExistence type="inferred from homology"/>
<dbReference type="EC" id="2.7.8.13" evidence="7 8"/>
<dbReference type="Pfam" id="PF00953">
    <property type="entry name" value="Glycos_transf_4"/>
    <property type="match status" value="1"/>
</dbReference>
<comment type="caution">
    <text evidence="10">The sequence shown here is derived from an EMBL/GenBank/DDBJ whole genome shotgun (WGS) entry which is preliminary data.</text>
</comment>
<feature type="transmembrane region" description="Helical" evidence="7">
    <location>
        <begin position="175"/>
        <end position="196"/>
    </location>
</feature>
<evidence type="ECO:0000256" key="3">
    <source>
        <dbReference type="ARBA" id="ARBA00022679"/>
    </source>
</evidence>
<dbReference type="PANTHER" id="PTHR22926">
    <property type="entry name" value="PHOSPHO-N-ACETYLMURAMOYL-PENTAPEPTIDE-TRANSFERASE"/>
    <property type="match status" value="1"/>
</dbReference>
<keyword evidence="11" id="KW-1185">Reference proteome</keyword>
<comment type="pathway">
    <text evidence="7">Cell wall biogenesis; peptidoglycan biosynthesis.</text>
</comment>
<dbReference type="GO" id="GO:0008360">
    <property type="term" value="P:regulation of cell shape"/>
    <property type="evidence" value="ECO:0007669"/>
    <property type="project" value="UniProtKB-KW"/>
</dbReference>
<dbReference type="RefSeq" id="WP_146924357.1">
    <property type="nucleotide sequence ID" value="NZ_BJUY01000013.1"/>
</dbReference>
<dbReference type="CDD" id="cd06852">
    <property type="entry name" value="GT_MraY"/>
    <property type="match status" value="1"/>
</dbReference>
<keyword evidence="7" id="KW-0132">Cell division</keyword>
<keyword evidence="7" id="KW-1003">Cell membrane</keyword>
<accession>A0A511ATL5</accession>
<evidence type="ECO:0000256" key="7">
    <source>
        <dbReference type="HAMAP-Rule" id="MF_00038"/>
    </source>
</evidence>
<dbReference type="InterPro" id="IPR000715">
    <property type="entry name" value="Glycosyl_transferase_4"/>
</dbReference>
<evidence type="ECO:0000256" key="9">
    <source>
        <dbReference type="PIRSR" id="PIRSR600715-1"/>
    </source>
</evidence>
<dbReference type="AlphaFoldDB" id="A0A511ATL5"/>
<protein>
    <recommendedName>
        <fullName evidence="7 8">Phospho-N-acetylmuramoyl-pentapeptide-transferase</fullName>
        <ecNumber evidence="7 8">2.7.8.13</ecNumber>
    </recommendedName>
    <alternativeName>
        <fullName evidence="7">UDP-MurNAc-pentapeptide phosphotransferase</fullName>
    </alternativeName>
</protein>
<evidence type="ECO:0000256" key="4">
    <source>
        <dbReference type="ARBA" id="ARBA00022692"/>
    </source>
</evidence>
<dbReference type="GO" id="GO:0008963">
    <property type="term" value="F:phospho-N-acetylmuramoyl-pentapeptide-transferase activity"/>
    <property type="evidence" value="ECO:0007669"/>
    <property type="project" value="UniProtKB-UniRule"/>
</dbReference>
<dbReference type="EMBL" id="BJUY01000013">
    <property type="protein sequence ID" value="GEK91528.1"/>
    <property type="molecule type" value="Genomic_DNA"/>
</dbReference>
<organism evidence="10 11">
    <name type="scientific">Alkalibacterium kapii</name>
    <dbReference type="NCBI Taxonomy" id="426704"/>
    <lineage>
        <taxon>Bacteria</taxon>
        <taxon>Bacillati</taxon>
        <taxon>Bacillota</taxon>
        <taxon>Bacilli</taxon>
        <taxon>Lactobacillales</taxon>
        <taxon>Carnobacteriaceae</taxon>
        <taxon>Alkalibacterium</taxon>
    </lineage>
</organism>
<dbReference type="GO" id="GO:0071555">
    <property type="term" value="P:cell wall organization"/>
    <property type="evidence" value="ECO:0007669"/>
    <property type="project" value="UniProtKB-KW"/>
</dbReference>
<evidence type="ECO:0000256" key="2">
    <source>
        <dbReference type="ARBA" id="ARBA00005583"/>
    </source>
</evidence>
<feature type="transmembrane region" description="Helical" evidence="7">
    <location>
        <begin position="299"/>
        <end position="319"/>
    </location>
</feature>
<feature type="binding site" evidence="9">
    <location>
        <position position="230"/>
    </location>
    <ligand>
        <name>Mg(2+)</name>
        <dbReference type="ChEBI" id="CHEBI:18420"/>
    </ligand>
</feature>
<sequence>MQITELLYPFILSGLIVAGLTPVFIKIFRKRQLGQTTRGEGPSWHQVKSGTPTMGGIAILIAVSIITVLFGRIYPVRSNLVLLLTFILLIYGSIGFIDDYIKVMMKRNLGLTSLQKLIGQIIAAVLFYLGVSQILGIESIALPFGVSLNLGIFYLVFVLFWLVGFSNATNLTDGLDGLLTTTAFIAYFSYTVIAVVQDQYEVAIFTSAILGALAGFFLFNKKPAQIFMGDVGSLALGAGLAGVSIILNQEWTLLLIGIIFVAETASVMLQVSSFKLTGKRLFKMSPIHHHFEMVGWGEWKIVIVFSLITLAASIVTLLIL</sequence>
<dbReference type="NCBIfam" id="TIGR00445">
    <property type="entry name" value="mraY"/>
    <property type="match status" value="1"/>
</dbReference>
<keyword evidence="7" id="KW-0573">Peptidoglycan synthesis</keyword>
<dbReference type="PROSITE" id="PS01347">
    <property type="entry name" value="MRAY_1"/>
    <property type="match status" value="1"/>
</dbReference>
<feature type="transmembrane region" description="Helical" evidence="7">
    <location>
        <begin position="54"/>
        <end position="74"/>
    </location>
</feature>
<comment type="subcellular location">
    <subcellularLocation>
        <location evidence="7">Cell membrane</location>
        <topology evidence="7">Multi-pass membrane protein</topology>
    </subcellularLocation>
    <subcellularLocation>
        <location evidence="1">Membrane</location>
        <topology evidence="1">Multi-pass membrane protein</topology>
    </subcellularLocation>
</comment>
<evidence type="ECO:0000256" key="6">
    <source>
        <dbReference type="ARBA" id="ARBA00023136"/>
    </source>
</evidence>
<comment type="function">
    <text evidence="7">Catalyzes the initial step of the lipid cycle reactions in the biosynthesis of the cell wall peptidoglycan: transfers peptidoglycan precursor phospho-MurNAc-pentapeptide from UDP-MurNAc-pentapeptide onto the lipid carrier undecaprenyl phosphate, yielding undecaprenyl-pyrophosphoryl-MurNAc-pentapeptide, known as lipid I.</text>
</comment>
<dbReference type="GO" id="GO:0009252">
    <property type="term" value="P:peptidoglycan biosynthetic process"/>
    <property type="evidence" value="ECO:0007669"/>
    <property type="project" value="UniProtKB-UniRule"/>
</dbReference>
<dbReference type="InterPro" id="IPR018480">
    <property type="entry name" value="PNAcMuramoyl-5peptid_Trfase_CS"/>
</dbReference>
<keyword evidence="5 7" id="KW-1133">Transmembrane helix</keyword>
<dbReference type="PANTHER" id="PTHR22926:SF5">
    <property type="entry name" value="PHOSPHO-N-ACETYLMURAMOYL-PENTAPEPTIDE-TRANSFERASE HOMOLOG"/>
    <property type="match status" value="1"/>
</dbReference>
<keyword evidence="6 7" id="KW-0472">Membrane</keyword>
<reference evidence="10 11" key="1">
    <citation type="submission" date="2019-07" db="EMBL/GenBank/DDBJ databases">
        <title>Whole genome shotgun sequence of Alkalibacterium kapii NBRC 103247.</title>
        <authorList>
            <person name="Hosoyama A."/>
            <person name="Uohara A."/>
            <person name="Ohji S."/>
            <person name="Ichikawa N."/>
        </authorList>
    </citation>
    <scope>NUCLEOTIDE SEQUENCE [LARGE SCALE GENOMIC DNA]</scope>
    <source>
        <strain evidence="10 11">NBRC 103247</strain>
    </source>
</reference>
<keyword evidence="4 7" id="KW-0812">Transmembrane</keyword>
<dbReference type="GO" id="GO:0046872">
    <property type="term" value="F:metal ion binding"/>
    <property type="evidence" value="ECO:0007669"/>
    <property type="project" value="UniProtKB-KW"/>
</dbReference>